<dbReference type="InterPro" id="IPR018247">
    <property type="entry name" value="EF_Hand_1_Ca_BS"/>
</dbReference>
<dbReference type="AlphaFoldDB" id="A0A0G1CCG3"/>
<dbReference type="InterPro" id="IPR036439">
    <property type="entry name" value="Dockerin_dom_sf"/>
</dbReference>
<evidence type="ECO:0000313" key="3">
    <source>
        <dbReference type="Proteomes" id="UP000034704"/>
    </source>
</evidence>
<sequence>CTSNGGVTAGTSATIYKVRITPKSHALMPAVPGASYATTGTVTSFTSSNPHTGTDTSSATVTVDNGSPTDVTNASGTAGTGQVTINWTNPVDTDYHSVVVLRRAGSAVADTPVEGDTYSNGNTIGASTVACVVDTPTETCIDSSLTNGTAYHYKIFSKDTNGNYASGIVPTGSPFTPSAVTFVITSSAGANGTIIPFGATNVAQGSSQAFAITPDSGYEVETLLVDSISVATSSPYTFTNVQADHTIHATFVAVVVPPGSFIISATSGTGGTVSPVGSTVVAQGGSQTYTITPNTGYNIATLTVDSISVATSTSYTFTDVQADHTINATFIAVPAVVAPDTGASRPTTIIFSGKAFPGGKISVIDKELRTEDTLGQEDISSQDGSFSVSFIGIFQGLHSFGLIVKDKDLRTSQTKFFFVDTRSDSFLEKDILVPPTIDIANGQVSRGGNATIFGYATPGYTLELYLDDILLKELIVEQSGLYKFEIPTGALEFGQHKVRTKQINLTTKKSSDFSTSRTFIVSRLTVVRADLSGDGKVDIRDWSIFLSRWGAKESLGRESIDFNSDGKVDIADFSIFIKTIRKK</sequence>
<dbReference type="Pfam" id="PF00404">
    <property type="entry name" value="Dockerin_1"/>
    <property type="match status" value="1"/>
</dbReference>
<dbReference type="GO" id="GO:0004553">
    <property type="term" value="F:hydrolase activity, hydrolyzing O-glycosyl compounds"/>
    <property type="evidence" value="ECO:0007669"/>
    <property type="project" value="InterPro"/>
</dbReference>
<reference evidence="2 3" key="1">
    <citation type="journal article" date="2015" name="Nature">
        <title>rRNA introns, odd ribosomes, and small enigmatic genomes across a large radiation of phyla.</title>
        <authorList>
            <person name="Brown C.T."/>
            <person name="Hug L.A."/>
            <person name="Thomas B.C."/>
            <person name="Sharon I."/>
            <person name="Castelle C.J."/>
            <person name="Singh A."/>
            <person name="Wilkins M.J."/>
            <person name="Williams K.H."/>
            <person name="Banfield J.F."/>
        </authorList>
    </citation>
    <scope>NUCLEOTIDE SEQUENCE [LARGE SCALE GENOMIC DNA]</scope>
</reference>
<dbReference type="GO" id="GO:0000272">
    <property type="term" value="P:polysaccharide catabolic process"/>
    <property type="evidence" value="ECO:0007669"/>
    <property type="project" value="InterPro"/>
</dbReference>
<name>A0A0G1CCG3_9BACT</name>
<protein>
    <submittedName>
        <fullName evidence="2">Fibronectin type III domain protein</fullName>
    </submittedName>
</protein>
<dbReference type="PATRIC" id="fig|1618756.3.peg.519"/>
<dbReference type="PROSITE" id="PS00018">
    <property type="entry name" value="EF_HAND_1"/>
    <property type="match status" value="2"/>
</dbReference>
<dbReference type="Proteomes" id="UP000034704">
    <property type="component" value="Unassembled WGS sequence"/>
</dbReference>
<dbReference type="EMBL" id="LCDG01000008">
    <property type="protein sequence ID" value="KKS47333.1"/>
    <property type="molecule type" value="Genomic_DNA"/>
</dbReference>
<dbReference type="STRING" id="1618756.UV12_C0008G0001"/>
<proteinExistence type="predicted"/>
<gene>
    <name evidence="2" type="ORF">UV12_C0008G0001</name>
</gene>
<accession>A0A0G1CCG3</accession>
<evidence type="ECO:0000256" key="1">
    <source>
        <dbReference type="SAM" id="MobiDB-lite"/>
    </source>
</evidence>
<dbReference type="InterPro" id="IPR013783">
    <property type="entry name" value="Ig-like_fold"/>
</dbReference>
<dbReference type="InterPro" id="IPR002105">
    <property type="entry name" value="Dockerin_1_rpt"/>
</dbReference>
<dbReference type="Gene3D" id="1.10.1330.10">
    <property type="entry name" value="Dockerin domain"/>
    <property type="match status" value="1"/>
</dbReference>
<dbReference type="Gene3D" id="2.60.40.10">
    <property type="entry name" value="Immunoglobulins"/>
    <property type="match status" value="1"/>
</dbReference>
<comment type="caution">
    <text evidence="2">The sequence shown here is derived from an EMBL/GenBank/DDBJ whole genome shotgun (WGS) entry which is preliminary data.</text>
</comment>
<organism evidence="2 3">
    <name type="scientific">Candidatus Nomurabacteria bacterium GW2011_GWC2_42_20</name>
    <dbReference type="NCBI Taxonomy" id="1618756"/>
    <lineage>
        <taxon>Bacteria</taxon>
        <taxon>Candidatus Nomuraibacteriota</taxon>
    </lineage>
</organism>
<feature type="non-terminal residue" evidence="2">
    <location>
        <position position="1"/>
    </location>
</feature>
<evidence type="ECO:0000313" key="2">
    <source>
        <dbReference type="EMBL" id="KKS47333.1"/>
    </source>
</evidence>
<feature type="region of interest" description="Disordered" evidence="1">
    <location>
        <begin position="47"/>
        <end position="77"/>
    </location>
</feature>
<dbReference type="SUPFAM" id="SSF63446">
    <property type="entry name" value="Type I dockerin domain"/>
    <property type="match status" value="1"/>
</dbReference>